<name>A0A4R5QJY5_9PROT</name>
<keyword evidence="2 5" id="KW-0479">Metal-binding</keyword>
<keyword evidence="4 5" id="KW-0408">Iron</keyword>
<evidence type="ECO:0000256" key="3">
    <source>
        <dbReference type="ARBA" id="ARBA00023002"/>
    </source>
</evidence>
<gene>
    <name evidence="7" type="ORF">E2C06_08170</name>
</gene>
<feature type="binding site" evidence="5">
    <location>
        <position position="161"/>
    </location>
    <ligand>
        <name>Fe cation</name>
        <dbReference type="ChEBI" id="CHEBI:24875"/>
        <note>catalytic</note>
    </ligand>
</feature>
<accession>A0A4R5QJY5</accession>
<dbReference type="OrthoDB" id="6636843at2"/>
<dbReference type="Pfam" id="PF03055">
    <property type="entry name" value="RPE65"/>
    <property type="match status" value="1"/>
</dbReference>
<evidence type="ECO:0000256" key="4">
    <source>
        <dbReference type="ARBA" id="ARBA00023004"/>
    </source>
</evidence>
<protein>
    <recommendedName>
        <fullName evidence="6">Dioxygenase</fullName>
        <ecNumber evidence="6">1.13.11.-</ecNumber>
    </recommendedName>
</protein>
<dbReference type="GO" id="GO:0016121">
    <property type="term" value="P:carotene catabolic process"/>
    <property type="evidence" value="ECO:0007669"/>
    <property type="project" value="TreeGrafter"/>
</dbReference>
<dbReference type="PANTHER" id="PTHR10543:SF89">
    <property type="entry name" value="CAROTENOID 9,10(9',10')-CLEAVAGE DIOXYGENASE 1"/>
    <property type="match status" value="1"/>
</dbReference>
<comment type="similarity">
    <text evidence="1 6">Belongs to the carotenoid oxygenase family.</text>
</comment>
<evidence type="ECO:0000256" key="1">
    <source>
        <dbReference type="ARBA" id="ARBA00006787"/>
    </source>
</evidence>
<dbReference type="EMBL" id="SMSJ01000007">
    <property type="protein sequence ID" value="TDH62967.1"/>
    <property type="molecule type" value="Genomic_DNA"/>
</dbReference>
<evidence type="ECO:0000256" key="5">
    <source>
        <dbReference type="PIRSR" id="PIRSR604294-1"/>
    </source>
</evidence>
<comment type="cofactor">
    <cofactor evidence="5 6">
        <name>Fe(2+)</name>
        <dbReference type="ChEBI" id="CHEBI:29033"/>
    </cofactor>
    <text evidence="5 6">Binds 1 Fe(2+) ion per subunit.</text>
</comment>
<dbReference type="AlphaFoldDB" id="A0A4R5QJY5"/>
<dbReference type="PANTHER" id="PTHR10543">
    <property type="entry name" value="BETA-CAROTENE DIOXYGENASE"/>
    <property type="match status" value="1"/>
</dbReference>
<keyword evidence="6" id="KW-0223">Dioxygenase</keyword>
<evidence type="ECO:0000313" key="8">
    <source>
        <dbReference type="Proteomes" id="UP000295096"/>
    </source>
</evidence>
<comment type="caution">
    <text evidence="7">The sequence shown here is derived from an EMBL/GenBank/DDBJ whole genome shotgun (WGS) entry which is preliminary data.</text>
</comment>
<keyword evidence="3 6" id="KW-0560">Oxidoreductase</keyword>
<sequence>MEDAQPFFASGNYVPIATEHDVADLPIRGELPRGLRGTLFRNGPNPQFAPPDPARHHWFLGDGMVHGFTLGDGRAAWRNRWIRTDKFLAERAAGRALATGFSGGRELGIPDTGVANTSLAWHAGKLLALEEAHLPWALDPATLDTLGVEELGGQPRRFTAHPKADPATGELVFFGYSTAGPLSAEMAWGTLSPAGAVTRYERFPVPFCAMVHDFAVTEHHVLFPLMPLTGSLPRAMRGAPVFAWEPELGGHIGLLRRREGIASLRWFRAEACYAFHVLNAWEDAAGRVLADVMEFAAPPLFPRADGSPSPREATRAHLTRWVLDPAAGTDAFRRERLDDLPGEFPRMDDRRAGLPNRHGAYMGQSRGEGLDTLAWCDLATGGRRHFSVPAGDALSEAVFVPRHAAAAEGDGWLLTVAWRAAEGRSEVLVLDSRDIAAGPVATVALPGRVPHGFHGTWVPANA</sequence>
<dbReference type="GO" id="GO:0010436">
    <property type="term" value="F:carotenoid dioxygenase activity"/>
    <property type="evidence" value="ECO:0007669"/>
    <property type="project" value="TreeGrafter"/>
</dbReference>
<evidence type="ECO:0000313" key="7">
    <source>
        <dbReference type="EMBL" id="TDH62967.1"/>
    </source>
</evidence>
<proteinExistence type="inferred from homology"/>
<dbReference type="RefSeq" id="WP_133288113.1">
    <property type="nucleotide sequence ID" value="NZ_SMSJ01000007.1"/>
</dbReference>
<evidence type="ECO:0000256" key="6">
    <source>
        <dbReference type="RuleBase" id="RU364048"/>
    </source>
</evidence>
<dbReference type="GO" id="GO:0046872">
    <property type="term" value="F:metal ion binding"/>
    <property type="evidence" value="ECO:0007669"/>
    <property type="project" value="UniProtKB-KW"/>
</dbReference>
<feature type="binding site" evidence="5">
    <location>
        <position position="276"/>
    </location>
    <ligand>
        <name>Fe cation</name>
        <dbReference type="ChEBI" id="CHEBI:24875"/>
        <note>catalytic</note>
    </ligand>
</feature>
<dbReference type="EC" id="1.13.11.-" evidence="6"/>
<dbReference type="InterPro" id="IPR004294">
    <property type="entry name" value="Carotenoid_Oase"/>
</dbReference>
<keyword evidence="8" id="KW-1185">Reference proteome</keyword>
<feature type="binding site" evidence="5">
    <location>
        <position position="212"/>
    </location>
    <ligand>
        <name>Fe cation</name>
        <dbReference type="ChEBI" id="CHEBI:24875"/>
        <note>catalytic</note>
    </ligand>
</feature>
<organism evidence="7 8">
    <name type="scientific">Dankookia rubra</name>
    <dbReference type="NCBI Taxonomy" id="1442381"/>
    <lineage>
        <taxon>Bacteria</taxon>
        <taxon>Pseudomonadati</taxon>
        <taxon>Pseudomonadota</taxon>
        <taxon>Alphaproteobacteria</taxon>
        <taxon>Acetobacterales</taxon>
        <taxon>Roseomonadaceae</taxon>
        <taxon>Dankookia</taxon>
    </lineage>
</organism>
<feature type="binding site" evidence="5">
    <location>
        <position position="454"/>
    </location>
    <ligand>
        <name>Fe cation</name>
        <dbReference type="ChEBI" id="CHEBI:24875"/>
        <note>catalytic</note>
    </ligand>
</feature>
<reference evidence="7 8" key="1">
    <citation type="journal article" date="2016" name="J. Microbiol.">
        <title>Dankookia rubra gen. nov., sp. nov., an alphaproteobacterium isolated from sediment of a shallow stream.</title>
        <authorList>
            <person name="Kim W.H."/>
            <person name="Kim D.H."/>
            <person name="Kang K."/>
            <person name="Ahn T.Y."/>
        </authorList>
    </citation>
    <scope>NUCLEOTIDE SEQUENCE [LARGE SCALE GENOMIC DNA]</scope>
    <source>
        <strain evidence="7 8">JCM30602</strain>
    </source>
</reference>
<dbReference type="Proteomes" id="UP000295096">
    <property type="component" value="Unassembled WGS sequence"/>
</dbReference>
<evidence type="ECO:0000256" key="2">
    <source>
        <dbReference type="ARBA" id="ARBA00022723"/>
    </source>
</evidence>